<dbReference type="Proteomes" id="UP000613840">
    <property type="component" value="Unassembled WGS sequence"/>
</dbReference>
<reference evidence="1" key="1">
    <citation type="journal article" date="2014" name="Int. J. Syst. Evol. Microbiol.">
        <title>Complete genome sequence of Corynebacterium casei LMG S-19264T (=DSM 44701T), isolated from a smear-ripened cheese.</title>
        <authorList>
            <consortium name="US DOE Joint Genome Institute (JGI-PGF)"/>
            <person name="Walter F."/>
            <person name="Albersmeier A."/>
            <person name="Kalinowski J."/>
            <person name="Ruckert C."/>
        </authorList>
    </citation>
    <scope>NUCLEOTIDE SEQUENCE</scope>
    <source>
        <strain evidence="1">CGMCC 4.7306</strain>
    </source>
</reference>
<dbReference type="AlphaFoldDB" id="A0A917SB69"/>
<name>A0A917SB69_9ACTN</name>
<dbReference type="RefSeq" id="WP_188895698.1">
    <property type="nucleotide sequence ID" value="NZ_BMMZ01000005.1"/>
</dbReference>
<keyword evidence="2" id="KW-1185">Reference proteome</keyword>
<comment type="caution">
    <text evidence="1">The sequence shown here is derived from an EMBL/GenBank/DDBJ whole genome shotgun (WGS) entry which is preliminary data.</text>
</comment>
<proteinExistence type="predicted"/>
<protein>
    <submittedName>
        <fullName evidence="1">Uncharacterized protein</fullName>
    </submittedName>
</protein>
<dbReference type="EMBL" id="BMMZ01000005">
    <property type="protein sequence ID" value="GGL65872.1"/>
    <property type="molecule type" value="Genomic_DNA"/>
</dbReference>
<sequence>MNADREPFPPETLGVAIAAFLGWKVDRRPGSHADAVMRLAPEGHEQSLLSAVKEAIARSDAVRLSDEVWAGTEYGNRLKAALHAQQPDLTDEAVGALASRLAYLQFN</sequence>
<reference evidence="1" key="2">
    <citation type="submission" date="2020-09" db="EMBL/GenBank/DDBJ databases">
        <authorList>
            <person name="Sun Q."/>
            <person name="Zhou Y."/>
        </authorList>
    </citation>
    <scope>NUCLEOTIDE SEQUENCE</scope>
    <source>
        <strain evidence="1">CGMCC 4.7306</strain>
    </source>
</reference>
<evidence type="ECO:0000313" key="1">
    <source>
        <dbReference type="EMBL" id="GGL65872.1"/>
    </source>
</evidence>
<organism evidence="1 2">
    <name type="scientific">Microlunatus endophyticus</name>
    <dbReference type="NCBI Taxonomy" id="1716077"/>
    <lineage>
        <taxon>Bacteria</taxon>
        <taxon>Bacillati</taxon>
        <taxon>Actinomycetota</taxon>
        <taxon>Actinomycetes</taxon>
        <taxon>Propionibacteriales</taxon>
        <taxon>Propionibacteriaceae</taxon>
        <taxon>Microlunatus</taxon>
    </lineage>
</organism>
<accession>A0A917SB69</accession>
<gene>
    <name evidence="1" type="ORF">GCM10011575_25340</name>
</gene>
<evidence type="ECO:0000313" key="2">
    <source>
        <dbReference type="Proteomes" id="UP000613840"/>
    </source>
</evidence>